<keyword evidence="1" id="KW-1133">Transmembrane helix</keyword>
<organism evidence="2 3">
    <name type="scientific">Ignisphaera aggregans (strain DSM 17230 / JCM 13409 / AQ1.S1)</name>
    <dbReference type="NCBI Taxonomy" id="583356"/>
    <lineage>
        <taxon>Archaea</taxon>
        <taxon>Thermoproteota</taxon>
        <taxon>Thermoprotei</taxon>
        <taxon>Desulfurococcales</taxon>
        <taxon>Desulfurococcaceae</taxon>
        <taxon>Ignisphaera</taxon>
    </lineage>
</organism>
<gene>
    <name evidence="2" type="ordered locus">Igag_0817</name>
</gene>
<keyword evidence="3" id="KW-1185">Reference proteome</keyword>
<proteinExistence type="predicted"/>
<keyword evidence="1" id="KW-0472">Membrane</keyword>
<evidence type="ECO:0000313" key="3">
    <source>
        <dbReference type="Proteomes" id="UP000001304"/>
    </source>
</evidence>
<name>E0STM4_IGNAA</name>
<dbReference type="Proteomes" id="UP000001304">
    <property type="component" value="Chromosome"/>
</dbReference>
<keyword evidence="1" id="KW-0812">Transmembrane</keyword>
<dbReference type="STRING" id="583356.Igag_0817"/>
<dbReference type="KEGG" id="iag:Igag_0817"/>
<feature type="transmembrane region" description="Helical" evidence="1">
    <location>
        <begin position="20"/>
        <end position="43"/>
    </location>
</feature>
<accession>E0STM4</accession>
<dbReference type="AlphaFoldDB" id="E0STM4"/>
<dbReference type="EMBL" id="CP002098">
    <property type="protein sequence ID" value="ADM27640.1"/>
    <property type="molecule type" value="Genomic_DNA"/>
</dbReference>
<dbReference type="BioCyc" id="IAGG583356:GHAH-806-MONOMER"/>
<evidence type="ECO:0000256" key="1">
    <source>
        <dbReference type="SAM" id="Phobius"/>
    </source>
</evidence>
<reference evidence="2 3" key="1">
    <citation type="journal article" date="2010" name="Stand. Genomic Sci.">
        <title>Complete genome sequence of Ignisphaera aggregans type strain (AQ1.S1).</title>
        <authorList>
            <person name="Goker M."/>
            <person name="Held B."/>
            <person name="Lapidus A."/>
            <person name="Nolan M."/>
            <person name="Spring S."/>
            <person name="Yasawong M."/>
            <person name="Lucas S."/>
            <person name="Glavina Del Rio T."/>
            <person name="Tice H."/>
            <person name="Cheng J.F."/>
            <person name="Goodwin L."/>
            <person name="Tapia R."/>
            <person name="Pitluck S."/>
            <person name="Liolios K."/>
            <person name="Ivanova N."/>
            <person name="Mavromatis K."/>
            <person name="Mikhailova N."/>
            <person name="Pati A."/>
            <person name="Chen A."/>
            <person name="Palaniappan K."/>
            <person name="Brambilla E."/>
            <person name="Land M."/>
            <person name="Hauser L."/>
            <person name="Chang Y.J."/>
            <person name="Jeffries C.D."/>
            <person name="Brettin T."/>
            <person name="Detter J.C."/>
            <person name="Han C."/>
            <person name="Rohde M."/>
            <person name="Sikorski J."/>
            <person name="Woyke T."/>
            <person name="Bristow J."/>
            <person name="Eisen J.A."/>
            <person name="Markowitz V."/>
            <person name="Hugenholtz P."/>
            <person name="Kyrpides N.C."/>
            <person name="Klenk H.P."/>
        </authorList>
    </citation>
    <scope>NUCLEOTIDE SEQUENCE [LARGE SCALE GENOMIC DNA]</scope>
    <source>
        <strain evidence="3">DSM 17230 / JCM 13409 / AQ1.S1</strain>
    </source>
</reference>
<dbReference type="HOGENOM" id="CLU_745161_0_0_2"/>
<protein>
    <submittedName>
        <fullName evidence="2">Uncharacterized protein</fullName>
    </submittedName>
</protein>
<sequence>MDNLNTVTKILSEIGRAVSSVLSIALGISIPVGFVAVAIQLTYKMWRRSIFDLSIDELRRERIRTGEDLKRLEEELKYLEGLKDRCGSSAECEHLVIRITSLKEQLNTLRYKLYAIDIIEFVKDHERLFKEHLGNDVWRKLIENPDKFGEEVDKRLPEINLEALRGIASQLISELGVEREKPREAEKEIVKIEKVVEEKPLAKPQPSTIVIDQRLLIEGSVDEWLNLLKEALSSGASIKLPDISPSKYIKARGFRNLLIALLRSDLGEYSVSQLFREEKQIGKIASLIIELKEGSVRVKPTDSKRADMDSIIETLTGGEISEKREYTEGDMQYIVYTYRFKDHEEKERSITKTIVKDLSGKAREVIYKLID</sequence>
<evidence type="ECO:0000313" key="2">
    <source>
        <dbReference type="EMBL" id="ADM27640.1"/>
    </source>
</evidence>